<dbReference type="Gene3D" id="3.10.180.10">
    <property type="entry name" value="2,3-Dihydroxybiphenyl 1,2-Dioxygenase, domain 1"/>
    <property type="match status" value="1"/>
</dbReference>
<dbReference type="Pfam" id="PF00903">
    <property type="entry name" value="Glyoxalase"/>
    <property type="match status" value="1"/>
</dbReference>
<dbReference type="InterPro" id="IPR004360">
    <property type="entry name" value="Glyas_Fos-R_dOase_dom"/>
</dbReference>
<evidence type="ECO:0000313" key="2">
    <source>
        <dbReference type="EMBL" id="SMF26890.1"/>
    </source>
</evidence>
<dbReference type="RefSeq" id="WP_132318800.1">
    <property type="nucleotide sequence ID" value="NZ_FWZT01000008.1"/>
</dbReference>
<protein>
    <recommendedName>
        <fullName evidence="1">VOC domain-containing protein</fullName>
    </recommendedName>
</protein>
<gene>
    <name evidence="2" type="ORF">SAMN06296036_108177</name>
</gene>
<dbReference type="InterPro" id="IPR029068">
    <property type="entry name" value="Glyas_Bleomycin-R_OHBP_Dase"/>
</dbReference>
<dbReference type="CDD" id="cd07247">
    <property type="entry name" value="SgaA_N_like"/>
    <property type="match status" value="1"/>
</dbReference>
<dbReference type="OrthoDB" id="8776491at2"/>
<sequence>MSQGNPVGWFEIYVDDIEKGKQFYQSVFQVELKSLVNPGTESTPSLEMWSFPQDFNGYGAAGAICKMDGVSPGGMGTLVYFACEDCSVVETRVREAGGQVLKEKLSLGEYGFMSMCKDPAGNMIGLHSMS</sequence>
<dbReference type="PROSITE" id="PS51819">
    <property type="entry name" value="VOC"/>
    <property type="match status" value="1"/>
</dbReference>
<reference evidence="3" key="1">
    <citation type="submission" date="2017-04" db="EMBL/GenBank/DDBJ databases">
        <authorList>
            <person name="Varghese N."/>
            <person name="Submissions S."/>
        </authorList>
    </citation>
    <scope>NUCLEOTIDE SEQUENCE [LARGE SCALE GENOMIC DNA]</scope>
    <source>
        <strain evidence="3">RKEM611</strain>
    </source>
</reference>
<dbReference type="STRING" id="1513793.SAMN06296036_108177"/>
<dbReference type="PANTHER" id="PTHR33993:SF2">
    <property type="entry name" value="VOC DOMAIN-CONTAINING PROTEIN"/>
    <property type="match status" value="1"/>
</dbReference>
<evidence type="ECO:0000313" key="3">
    <source>
        <dbReference type="Proteomes" id="UP000192907"/>
    </source>
</evidence>
<dbReference type="SUPFAM" id="SSF54593">
    <property type="entry name" value="Glyoxalase/Bleomycin resistance protein/Dihydroxybiphenyl dioxygenase"/>
    <property type="match status" value="1"/>
</dbReference>
<keyword evidence="3" id="KW-1185">Reference proteome</keyword>
<dbReference type="EMBL" id="FWZT01000008">
    <property type="protein sequence ID" value="SMF26890.1"/>
    <property type="molecule type" value="Genomic_DNA"/>
</dbReference>
<evidence type="ECO:0000259" key="1">
    <source>
        <dbReference type="PROSITE" id="PS51819"/>
    </source>
</evidence>
<dbReference type="InterPro" id="IPR052164">
    <property type="entry name" value="Anthracycline_SecMetBiosynth"/>
</dbReference>
<dbReference type="Proteomes" id="UP000192907">
    <property type="component" value="Unassembled WGS sequence"/>
</dbReference>
<dbReference type="InterPro" id="IPR037523">
    <property type="entry name" value="VOC_core"/>
</dbReference>
<feature type="domain" description="VOC" evidence="1">
    <location>
        <begin position="6"/>
        <end position="129"/>
    </location>
</feature>
<dbReference type="PANTHER" id="PTHR33993">
    <property type="entry name" value="GLYOXALASE-RELATED"/>
    <property type="match status" value="1"/>
</dbReference>
<accession>A0A1Y6BYL0</accession>
<dbReference type="AlphaFoldDB" id="A0A1Y6BYL0"/>
<name>A0A1Y6BYL0_9BACT</name>
<proteinExistence type="predicted"/>
<organism evidence="2 3">
    <name type="scientific">Pseudobacteriovorax antillogorgiicola</name>
    <dbReference type="NCBI Taxonomy" id="1513793"/>
    <lineage>
        <taxon>Bacteria</taxon>
        <taxon>Pseudomonadati</taxon>
        <taxon>Bdellovibrionota</taxon>
        <taxon>Oligoflexia</taxon>
        <taxon>Oligoflexales</taxon>
        <taxon>Pseudobacteriovoracaceae</taxon>
        <taxon>Pseudobacteriovorax</taxon>
    </lineage>
</organism>